<sequence>MLTRRALMRCAAALPLSLIVAGADASPVRVQLEFHSAFLMNLHHFLYNLGVHPELVEKISWTAAPTADEMVALRKAVAHYRDNYAKRDPLFDEQMASIKMALSVADTRREAGGLALPPQLAAMLDSVAPMYARCIWAQQDASNQQWITEAKRLDERYGAEIQEGIARYLQAPFPLTPIRIDVVVDTGTRQGGYTDTQTVIPSGRPDYQGLASLEMVYHEISHIASTEKLENAIEARLKATQRSPDSDLWHGVQFYTVGTVVKDAYKRDGIAYESYADKRGLFKGYWSPLLPPIENEWRPYMAGKQTFDQTVVRMVDQLQEKQH</sequence>
<dbReference type="RefSeq" id="WP_161086149.1">
    <property type="nucleotide sequence ID" value="NZ_WWCX01000065.1"/>
</dbReference>
<name>A0A845GTY9_9BURK</name>
<feature type="chain" id="PRO_5033009727" description="DUF4932 domain-containing protein" evidence="1">
    <location>
        <begin position="26"/>
        <end position="323"/>
    </location>
</feature>
<evidence type="ECO:0008006" key="4">
    <source>
        <dbReference type="Google" id="ProtNLM"/>
    </source>
</evidence>
<reference evidence="2" key="1">
    <citation type="submission" date="2019-12" db="EMBL/GenBank/DDBJ databases">
        <title>Novel species isolated from a subtropical stream in China.</title>
        <authorList>
            <person name="Lu H."/>
        </authorList>
    </citation>
    <scope>NUCLEOTIDE SEQUENCE [LARGE SCALE GENOMIC DNA]</scope>
    <source>
        <strain evidence="2">FT81W</strain>
    </source>
</reference>
<comment type="caution">
    <text evidence="2">The sequence shown here is derived from an EMBL/GenBank/DDBJ whole genome shotgun (WGS) entry which is preliminary data.</text>
</comment>
<feature type="signal peptide" evidence="1">
    <location>
        <begin position="1"/>
        <end position="25"/>
    </location>
</feature>
<protein>
    <recommendedName>
        <fullName evidence="4">DUF4932 domain-containing protein</fullName>
    </recommendedName>
</protein>
<proteinExistence type="predicted"/>
<evidence type="ECO:0000313" key="2">
    <source>
        <dbReference type="EMBL" id="MYM97195.1"/>
    </source>
</evidence>
<dbReference type="EMBL" id="WWCX01000065">
    <property type="protein sequence ID" value="MYM97195.1"/>
    <property type="molecule type" value="Genomic_DNA"/>
</dbReference>
<evidence type="ECO:0000256" key="1">
    <source>
        <dbReference type="SAM" id="SignalP"/>
    </source>
</evidence>
<organism evidence="2 3">
    <name type="scientific">Duganella vulcania</name>
    <dbReference type="NCBI Taxonomy" id="2692166"/>
    <lineage>
        <taxon>Bacteria</taxon>
        <taxon>Pseudomonadati</taxon>
        <taxon>Pseudomonadota</taxon>
        <taxon>Betaproteobacteria</taxon>
        <taxon>Burkholderiales</taxon>
        <taxon>Oxalobacteraceae</taxon>
        <taxon>Telluria group</taxon>
        <taxon>Duganella</taxon>
    </lineage>
</organism>
<keyword evidence="1" id="KW-0732">Signal</keyword>
<dbReference type="AlphaFoldDB" id="A0A845GTY9"/>
<evidence type="ECO:0000313" key="3">
    <source>
        <dbReference type="Proteomes" id="UP000447355"/>
    </source>
</evidence>
<accession>A0A845GTY9</accession>
<gene>
    <name evidence="2" type="ORF">GTP90_25415</name>
</gene>
<dbReference type="Proteomes" id="UP000447355">
    <property type="component" value="Unassembled WGS sequence"/>
</dbReference>